<sequence length="145" mass="15398">MFERILLSVDGSTDSDKAVRATRDLARMHGSEVFVVHGRDLAIVGPPAPTSPVPPRQAGDDDEEEARLVVDMAVAELRSGEVTASGRVLPSRGAVAPQILEAARSTRADLIVLGSRGMSRLKEIVIGSASHGIIRSADRPVLLVR</sequence>
<dbReference type="Gene3D" id="3.40.50.620">
    <property type="entry name" value="HUPs"/>
    <property type="match status" value="1"/>
</dbReference>
<dbReference type="Pfam" id="PF00582">
    <property type="entry name" value="Usp"/>
    <property type="match status" value="1"/>
</dbReference>
<dbReference type="SUPFAM" id="SSF52402">
    <property type="entry name" value="Adenine nucleotide alpha hydrolases-like"/>
    <property type="match status" value="1"/>
</dbReference>
<dbReference type="PRINTS" id="PR01438">
    <property type="entry name" value="UNVRSLSTRESS"/>
</dbReference>
<dbReference type="AlphaFoldDB" id="A0A934K6X0"/>
<dbReference type="RefSeq" id="WP_338201364.1">
    <property type="nucleotide sequence ID" value="NZ_JAEKNR010000106.1"/>
</dbReference>
<evidence type="ECO:0000313" key="3">
    <source>
        <dbReference type="EMBL" id="MBJ7598397.1"/>
    </source>
</evidence>
<keyword evidence="4" id="KW-1185">Reference proteome</keyword>
<reference evidence="3" key="1">
    <citation type="submission" date="2020-10" db="EMBL/GenBank/DDBJ databases">
        <title>Ca. Dormibacterota MAGs.</title>
        <authorList>
            <person name="Montgomery K."/>
        </authorList>
    </citation>
    <scope>NUCLEOTIDE SEQUENCE [LARGE SCALE GENOMIC DNA]</scope>
    <source>
        <strain evidence="3">SC8812_S17_10</strain>
    </source>
</reference>
<comment type="similarity">
    <text evidence="1">Belongs to the universal stress protein A family.</text>
</comment>
<dbReference type="InterPro" id="IPR006015">
    <property type="entry name" value="Universal_stress_UspA"/>
</dbReference>
<dbReference type="PANTHER" id="PTHR46268:SF25">
    <property type="entry name" value="USPA DOMAIN PROTEIN"/>
    <property type="match status" value="1"/>
</dbReference>
<accession>A0A934K6X0</accession>
<dbReference type="PANTHER" id="PTHR46268">
    <property type="entry name" value="STRESS RESPONSE PROTEIN NHAX"/>
    <property type="match status" value="1"/>
</dbReference>
<proteinExistence type="inferred from homology"/>
<dbReference type="InterPro" id="IPR006016">
    <property type="entry name" value="UspA"/>
</dbReference>
<dbReference type="CDD" id="cd00293">
    <property type="entry name" value="USP-like"/>
    <property type="match status" value="1"/>
</dbReference>
<dbReference type="EMBL" id="JAEKNR010000106">
    <property type="protein sequence ID" value="MBJ7598397.1"/>
    <property type="molecule type" value="Genomic_DNA"/>
</dbReference>
<protein>
    <submittedName>
        <fullName evidence="3">Universal stress protein</fullName>
    </submittedName>
</protein>
<comment type="caution">
    <text evidence="3">The sequence shown here is derived from an EMBL/GenBank/DDBJ whole genome shotgun (WGS) entry which is preliminary data.</text>
</comment>
<organism evidence="3 4">
    <name type="scientific">Candidatus Nephthysia bennettiae</name>
    <dbReference type="NCBI Taxonomy" id="3127016"/>
    <lineage>
        <taxon>Bacteria</taxon>
        <taxon>Bacillati</taxon>
        <taxon>Candidatus Dormiibacterota</taxon>
        <taxon>Candidatus Dormibacteria</taxon>
        <taxon>Candidatus Dormibacterales</taxon>
        <taxon>Candidatus Dormibacteraceae</taxon>
        <taxon>Candidatus Nephthysia</taxon>
    </lineage>
</organism>
<feature type="domain" description="UspA" evidence="2">
    <location>
        <begin position="1"/>
        <end position="145"/>
    </location>
</feature>
<evidence type="ECO:0000256" key="1">
    <source>
        <dbReference type="ARBA" id="ARBA00008791"/>
    </source>
</evidence>
<dbReference type="Proteomes" id="UP000612893">
    <property type="component" value="Unassembled WGS sequence"/>
</dbReference>
<name>A0A934K6X0_9BACT</name>
<gene>
    <name evidence="3" type="ORF">JF922_09970</name>
</gene>
<evidence type="ECO:0000259" key="2">
    <source>
        <dbReference type="Pfam" id="PF00582"/>
    </source>
</evidence>
<dbReference type="InterPro" id="IPR014729">
    <property type="entry name" value="Rossmann-like_a/b/a_fold"/>
</dbReference>
<evidence type="ECO:0000313" key="4">
    <source>
        <dbReference type="Proteomes" id="UP000612893"/>
    </source>
</evidence>